<protein>
    <submittedName>
        <fullName evidence="2">Uncharacterized protein</fullName>
    </submittedName>
</protein>
<dbReference type="Proteomes" id="UP000078103">
    <property type="component" value="Unassembled WGS sequence"/>
</dbReference>
<evidence type="ECO:0000313" key="2">
    <source>
        <dbReference type="EMBL" id="OAM22051.1"/>
    </source>
</evidence>
<dbReference type="EMBL" id="LXSH01000018">
    <property type="protein sequence ID" value="OAM22051.1"/>
    <property type="molecule type" value="Genomic_DNA"/>
</dbReference>
<accession>A0A1A9RRD5</accession>
<dbReference type="RefSeq" id="WP_064105831.1">
    <property type="nucleotide sequence ID" value="NZ_LXSH01000018.1"/>
</dbReference>
<keyword evidence="1" id="KW-0732">Signal</keyword>
<name>A0A1A9RRD5_EIKCO</name>
<comment type="caution">
    <text evidence="2">The sequence shown here is derived from an EMBL/GenBank/DDBJ whole genome shotgun (WGS) entry which is preliminary data.</text>
</comment>
<proteinExistence type="predicted"/>
<feature type="chain" id="PRO_5008396051" evidence="1">
    <location>
        <begin position="27"/>
        <end position="154"/>
    </location>
</feature>
<reference evidence="3" key="1">
    <citation type="submission" date="2016-05" db="EMBL/GenBank/DDBJ databases">
        <title>Draft genome of Corynebacterium afermentans subsp. afermentans LCDC 88199T.</title>
        <authorList>
            <person name="Bernier A.-M."/>
            <person name="Bernard K."/>
        </authorList>
    </citation>
    <scope>NUCLEOTIDE SEQUENCE [LARGE SCALE GENOMIC DNA]</scope>
    <source>
        <strain evidence="3">NML120819</strain>
    </source>
</reference>
<dbReference type="AlphaFoldDB" id="A0A1A9RRD5"/>
<evidence type="ECO:0000256" key="1">
    <source>
        <dbReference type="SAM" id="SignalP"/>
    </source>
</evidence>
<gene>
    <name evidence="2" type="ORF">A7P89_06405</name>
</gene>
<sequence>MKRTLINTAAGALAAVLLGSAGLALANGINEGYINEEVLRGNRGVQQQQPGYRDYQAPIQRDTTPRSLQHYHGTVVNFCIEGLNVSDTGLSRGQINRVCNCVYDELAKQFPSSQEFLRILEAERFGQLSSREKRDLNSKMDRAVETCVRPYVRR</sequence>
<organism evidence="2 3">
    <name type="scientific">Eikenella corrodens</name>
    <dbReference type="NCBI Taxonomy" id="539"/>
    <lineage>
        <taxon>Bacteria</taxon>
        <taxon>Pseudomonadati</taxon>
        <taxon>Pseudomonadota</taxon>
        <taxon>Betaproteobacteria</taxon>
        <taxon>Neisseriales</taxon>
        <taxon>Neisseriaceae</taxon>
        <taxon>Eikenella</taxon>
    </lineage>
</organism>
<evidence type="ECO:0000313" key="3">
    <source>
        <dbReference type="Proteomes" id="UP000078103"/>
    </source>
</evidence>
<feature type="signal peptide" evidence="1">
    <location>
        <begin position="1"/>
        <end position="26"/>
    </location>
</feature>